<feature type="region of interest" description="Disordered" evidence="2">
    <location>
        <begin position="112"/>
        <end position="133"/>
    </location>
</feature>
<dbReference type="PROSITE" id="PS50888">
    <property type="entry name" value="BHLH"/>
    <property type="match status" value="1"/>
</dbReference>
<sequence>MSSSPTGMGSGVSSNGTGSRAVRRTAGSKSSYRHVPHSEKPPHLVARRNARERRRVQAVNNAFVRLRRHVPYEPRHKRLSKVKTLRIAIDYIRNMQNMIQDYDTTLVQEQPCGKYPHHHHHHSHHNSHLHRSSAVHHTGDIPELAAPPPPTTGNNCVPCWLPDTSISCSKESYSSEPITIYGRIFMHSTVVVAVVVVAVVIIVAAVSVVVAEVLLPVQLLMDFMDQVWKIT</sequence>
<dbReference type="EMBL" id="OX597817">
    <property type="protein sequence ID" value="CAI9721789.1"/>
    <property type="molecule type" value="Genomic_DNA"/>
</dbReference>
<name>A0AA36F273_OCTVU</name>
<dbReference type="GO" id="GO:0000981">
    <property type="term" value="F:DNA-binding transcription factor activity, RNA polymerase II-specific"/>
    <property type="evidence" value="ECO:0007669"/>
    <property type="project" value="TreeGrafter"/>
</dbReference>
<feature type="transmembrane region" description="Helical" evidence="3">
    <location>
        <begin position="190"/>
        <end position="215"/>
    </location>
</feature>
<dbReference type="GO" id="GO:0046983">
    <property type="term" value="F:protein dimerization activity"/>
    <property type="evidence" value="ECO:0007669"/>
    <property type="project" value="InterPro"/>
</dbReference>
<proteinExistence type="predicted"/>
<dbReference type="InterPro" id="IPR011598">
    <property type="entry name" value="bHLH_dom"/>
</dbReference>
<keyword evidence="3" id="KW-0812">Transmembrane</keyword>
<keyword evidence="3" id="KW-1133">Transmembrane helix</keyword>
<dbReference type="AlphaFoldDB" id="A0AA36F273"/>
<dbReference type="SUPFAM" id="SSF47459">
    <property type="entry name" value="HLH, helix-loop-helix DNA-binding domain"/>
    <property type="match status" value="1"/>
</dbReference>
<evidence type="ECO:0000313" key="6">
    <source>
        <dbReference type="Proteomes" id="UP001162480"/>
    </source>
</evidence>
<evidence type="ECO:0000256" key="3">
    <source>
        <dbReference type="SAM" id="Phobius"/>
    </source>
</evidence>
<dbReference type="GO" id="GO:0000977">
    <property type="term" value="F:RNA polymerase II transcription regulatory region sequence-specific DNA binding"/>
    <property type="evidence" value="ECO:0007669"/>
    <property type="project" value="TreeGrafter"/>
</dbReference>
<protein>
    <submittedName>
        <fullName evidence="5">Achaete-scute complex protein T4-like</fullName>
    </submittedName>
</protein>
<dbReference type="Proteomes" id="UP001162480">
    <property type="component" value="Chromosome 4"/>
</dbReference>
<feature type="compositionally biased region" description="Basic residues" evidence="2">
    <location>
        <begin position="115"/>
        <end position="133"/>
    </location>
</feature>
<keyword evidence="6" id="KW-1185">Reference proteome</keyword>
<dbReference type="InterPro" id="IPR036638">
    <property type="entry name" value="HLH_DNA-bd_sf"/>
</dbReference>
<dbReference type="SMART" id="SM00353">
    <property type="entry name" value="HLH"/>
    <property type="match status" value="1"/>
</dbReference>
<dbReference type="PANTHER" id="PTHR23349">
    <property type="entry name" value="BASIC HELIX-LOOP-HELIX TRANSCRIPTION FACTOR, TWIST"/>
    <property type="match status" value="1"/>
</dbReference>
<dbReference type="Pfam" id="PF00010">
    <property type="entry name" value="HLH"/>
    <property type="match status" value="1"/>
</dbReference>
<keyword evidence="3" id="KW-0472">Membrane</keyword>
<reference evidence="5" key="1">
    <citation type="submission" date="2023-08" db="EMBL/GenBank/DDBJ databases">
        <authorList>
            <person name="Alioto T."/>
            <person name="Alioto T."/>
            <person name="Gomez Garrido J."/>
        </authorList>
    </citation>
    <scope>NUCLEOTIDE SEQUENCE</scope>
</reference>
<gene>
    <name evidence="5" type="ORF">OCTVUL_1B016834</name>
</gene>
<dbReference type="CDD" id="cd11418">
    <property type="entry name" value="bHLH_TS_ASCL"/>
    <property type="match status" value="1"/>
</dbReference>
<dbReference type="Gene3D" id="4.10.280.10">
    <property type="entry name" value="Helix-loop-helix DNA-binding domain"/>
    <property type="match status" value="1"/>
</dbReference>
<dbReference type="GO" id="GO:0032502">
    <property type="term" value="P:developmental process"/>
    <property type="evidence" value="ECO:0007669"/>
    <property type="project" value="TreeGrafter"/>
</dbReference>
<evidence type="ECO:0000259" key="4">
    <source>
        <dbReference type="PROSITE" id="PS50888"/>
    </source>
</evidence>
<accession>A0AA36F273</accession>
<feature type="domain" description="BHLH" evidence="4">
    <location>
        <begin position="43"/>
        <end position="95"/>
    </location>
</feature>
<evidence type="ECO:0000256" key="1">
    <source>
        <dbReference type="ARBA" id="ARBA00023125"/>
    </source>
</evidence>
<dbReference type="PANTHER" id="PTHR23349:SF108">
    <property type="entry name" value="BHLH DOMAIN-CONTAINING PROTEIN"/>
    <property type="match status" value="1"/>
</dbReference>
<feature type="compositionally biased region" description="Polar residues" evidence="2">
    <location>
        <begin position="1"/>
        <end position="18"/>
    </location>
</feature>
<feature type="region of interest" description="Disordered" evidence="2">
    <location>
        <begin position="1"/>
        <end position="53"/>
    </location>
</feature>
<dbReference type="InterPro" id="IPR050283">
    <property type="entry name" value="E-box_TF_Regulators"/>
</dbReference>
<evidence type="ECO:0000313" key="5">
    <source>
        <dbReference type="EMBL" id="CAI9721789.1"/>
    </source>
</evidence>
<evidence type="ECO:0000256" key="2">
    <source>
        <dbReference type="SAM" id="MobiDB-lite"/>
    </source>
</evidence>
<keyword evidence="1" id="KW-0238">DNA-binding</keyword>
<organism evidence="5 6">
    <name type="scientific">Octopus vulgaris</name>
    <name type="common">Common octopus</name>
    <dbReference type="NCBI Taxonomy" id="6645"/>
    <lineage>
        <taxon>Eukaryota</taxon>
        <taxon>Metazoa</taxon>
        <taxon>Spiralia</taxon>
        <taxon>Lophotrochozoa</taxon>
        <taxon>Mollusca</taxon>
        <taxon>Cephalopoda</taxon>
        <taxon>Coleoidea</taxon>
        <taxon>Octopodiformes</taxon>
        <taxon>Octopoda</taxon>
        <taxon>Incirrata</taxon>
        <taxon>Octopodidae</taxon>
        <taxon>Octopus</taxon>
    </lineage>
</organism>